<reference evidence="2 3" key="1">
    <citation type="submission" date="2023-07" db="EMBL/GenBank/DDBJ databases">
        <title>Closed genoem sequence of Methanosarcinaceae archaeon Ac7.</title>
        <authorList>
            <person name="Poehlein A."/>
            <person name="Protasov E."/>
            <person name="Platt K."/>
            <person name="Reeh H."/>
            <person name="Daniel R."/>
            <person name="Brune A."/>
        </authorList>
    </citation>
    <scope>NUCLEOTIDE SEQUENCE [LARGE SCALE GENOMIC DNA]</scope>
    <source>
        <strain evidence="2 3">Ac7</strain>
    </source>
</reference>
<dbReference type="EMBL" id="CP131060">
    <property type="protein sequence ID" value="WNY25778.1"/>
    <property type="molecule type" value="Genomic_DNA"/>
</dbReference>
<evidence type="ECO:0000313" key="3">
    <source>
        <dbReference type="Proteomes" id="UP001303587"/>
    </source>
</evidence>
<dbReference type="PANTHER" id="PTHR39964:SF2">
    <property type="entry name" value="UPF0292 PROTEIN MJ1624"/>
    <property type="match status" value="1"/>
</dbReference>
<dbReference type="PROSITE" id="PS50880">
    <property type="entry name" value="TOPRIM"/>
    <property type="match status" value="1"/>
</dbReference>
<dbReference type="PANTHER" id="PTHR39964">
    <property type="entry name" value="UPF0292 PROTEIN TK1411"/>
    <property type="match status" value="1"/>
</dbReference>
<feature type="domain" description="Toprim" evidence="1">
    <location>
        <begin position="27"/>
        <end position="108"/>
    </location>
</feature>
<evidence type="ECO:0000313" key="2">
    <source>
        <dbReference type="EMBL" id="WNY25778.1"/>
    </source>
</evidence>
<name>A0AA97A4F2_9EURY</name>
<dbReference type="GeneID" id="89230439"/>
<dbReference type="Proteomes" id="UP001303587">
    <property type="component" value="Chromosome"/>
</dbReference>
<protein>
    <recommendedName>
        <fullName evidence="1">Toprim domain-containing protein</fullName>
    </recommendedName>
</protein>
<proteinExistence type="predicted"/>
<dbReference type="RefSeq" id="WP_338102126.1">
    <property type="nucleotide sequence ID" value="NZ_CP131060.1"/>
</dbReference>
<dbReference type="InterPro" id="IPR006171">
    <property type="entry name" value="TOPRIM_dom"/>
</dbReference>
<dbReference type="SUPFAM" id="SSF110455">
    <property type="entry name" value="Toprim domain"/>
    <property type="match status" value="1"/>
</dbReference>
<dbReference type="Gene3D" id="3.40.1360.10">
    <property type="match status" value="1"/>
</dbReference>
<sequence length="142" mass="16164">MQNTDRCKEALEVLEEILNAVNEAASDSILVVEGRRDVFSLRNLGISGDIRPCAYEPLAAFCENIAETGKGVIILTDWDRRGGILASSLSEQFKNLDVKCDLMFREKILFYSKREIKDVESLYSYVGKLRQMFYPEIDDETV</sequence>
<dbReference type="NCBIfam" id="NF003091">
    <property type="entry name" value="PRK04017.1-2"/>
    <property type="match status" value="1"/>
</dbReference>
<evidence type="ECO:0000259" key="1">
    <source>
        <dbReference type="PROSITE" id="PS50880"/>
    </source>
</evidence>
<organism evidence="2 3">
    <name type="scientific">Methanolapillus millepedarum</name>
    <dbReference type="NCBI Taxonomy" id="3028296"/>
    <lineage>
        <taxon>Archaea</taxon>
        <taxon>Methanobacteriati</taxon>
        <taxon>Methanobacteriota</taxon>
        <taxon>Stenosarchaea group</taxon>
        <taxon>Methanomicrobia</taxon>
        <taxon>Methanosarcinales</taxon>
        <taxon>Methanosarcinaceae</taxon>
        <taxon>Methanolapillus</taxon>
    </lineage>
</organism>
<accession>A0AA97A4F2</accession>
<gene>
    <name evidence="2" type="ORF">MsAc7_13390</name>
</gene>
<keyword evidence="3" id="KW-1185">Reference proteome</keyword>
<dbReference type="AlphaFoldDB" id="A0AA97A4F2"/>